<keyword evidence="4" id="KW-0378">Hydrolase</keyword>
<feature type="region of interest" description="Disordered" evidence="5">
    <location>
        <begin position="223"/>
        <end position="258"/>
    </location>
</feature>
<dbReference type="InterPro" id="IPR057670">
    <property type="entry name" value="SH3_retrovirus"/>
</dbReference>
<protein>
    <recommendedName>
        <fullName evidence="6">Integrase catalytic domain-containing protein</fullName>
    </recommendedName>
</protein>
<evidence type="ECO:0000259" key="6">
    <source>
        <dbReference type="PROSITE" id="PS50994"/>
    </source>
</evidence>
<evidence type="ECO:0000313" key="7">
    <source>
        <dbReference type="EMBL" id="GEU54530.1"/>
    </source>
</evidence>
<feature type="compositionally biased region" description="Basic and acidic residues" evidence="5">
    <location>
        <begin position="750"/>
        <end position="760"/>
    </location>
</feature>
<dbReference type="PROSITE" id="PS50994">
    <property type="entry name" value="INTEGRASE"/>
    <property type="match status" value="1"/>
</dbReference>
<dbReference type="InterPro" id="IPR001584">
    <property type="entry name" value="Integrase_cat-core"/>
</dbReference>
<dbReference type="GO" id="GO:0003676">
    <property type="term" value="F:nucleic acid binding"/>
    <property type="evidence" value="ECO:0007669"/>
    <property type="project" value="InterPro"/>
</dbReference>
<dbReference type="EMBL" id="BKCJ010003346">
    <property type="protein sequence ID" value="GEU54530.1"/>
    <property type="molecule type" value="Genomic_DNA"/>
</dbReference>
<dbReference type="PANTHER" id="PTHR42648:SF32">
    <property type="entry name" value="RIBONUCLEASE H-LIKE DOMAIN, GAG-PRE-INTEGRASE DOMAIN PROTEIN-RELATED"/>
    <property type="match status" value="1"/>
</dbReference>
<dbReference type="InterPro" id="IPR013103">
    <property type="entry name" value="RVT_2"/>
</dbReference>
<feature type="compositionally biased region" description="Polar residues" evidence="5">
    <location>
        <begin position="761"/>
        <end position="776"/>
    </location>
</feature>
<feature type="compositionally biased region" description="Low complexity" evidence="5">
    <location>
        <begin position="236"/>
        <end position="248"/>
    </location>
</feature>
<gene>
    <name evidence="7" type="ORF">Tci_026508</name>
</gene>
<dbReference type="Pfam" id="PF07727">
    <property type="entry name" value="RVT_2"/>
    <property type="match status" value="1"/>
</dbReference>
<dbReference type="InterPro" id="IPR012337">
    <property type="entry name" value="RNaseH-like_sf"/>
</dbReference>
<evidence type="ECO:0000256" key="1">
    <source>
        <dbReference type="ARBA" id="ARBA00022670"/>
    </source>
</evidence>
<dbReference type="InterPro" id="IPR039537">
    <property type="entry name" value="Retrotran_Ty1/copia-like"/>
</dbReference>
<keyword evidence="2" id="KW-0479">Metal-binding</keyword>
<evidence type="ECO:0000256" key="4">
    <source>
        <dbReference type="ARBA" id="ARBA00022801"/>
    </source>
</evidence>
<dbReference type="GO" id="GO:0006508">
    <property type="term" value="P:proteolysis"/>
    <property type="evidence" value="ECO:0007669"/>
    <property type="project" value="UniProtKB-KW"/>
</dbReference>
<evidence type="ECO:0000256" key="5">
    <source>
        <dbReference type="SAM" id="MobiDB-lite"/>
    </source>
</evidence>
<organism evidence="7">
    <name type="scientific">Tanacetum cinerariifolium</name>
    <name type="common">Dalmatian daisy</name>
    <name type="synonym">Chrysanthemum cinerariifolium</name>
    <dbReference type="NCBI Taxonomy" id="118510"/>
    <lineage>
        <taxon>Eukaryota</taxon>
        <taxon>Viridiplantae</taxon>
        <taxon>Streptophyta</taxon>
        <taxon>Embryophyta</taxon>
        <taxon>Tracheophyta</taxon>
        <taxon>Spermatophyta</taxon>
        <taxon>Magnoliopsida</taxon>
        <taxon>eudicotyledons</taxon>
        <taxon>Gunneridae</taxon>
        <taxon>Pentapetalae</taxon>
        <taxon>asterids</taxon>
        <taxon>campanulids</taxon>
        <taxon>Asterales</taxon>
        <taxon>Asteraceae</taxon>
        <taxon>Asteroideae</taxon>
        <taxon>Anthemideae</taxon>
        <taxon>Anthemidinae</taxon>
        <taxon>Tanacetum</taxon>
    </lineage>
</organism>
<feature type="region of interest" description="Disordered" evidence="5">
    <location>
        <begin position="742"/>
        <end position="776"/>
    </location>
</feature>
<dbReference type="AlphaFoldDB" id="A0A6L2L0C4"/>
<evidence type="ECO:0000256" key="3">
    <source>
        <dbReference type="ARBA" id="ARBA00022750"/>
    </source>
</evidence>
<dbReference type="GO" id="GO:0046872">
    <property type="term" value="F:metal ion binding"/>
    <property type="evidence" value="ECO:0007669"/>
    <property type="project" value="UniProtKB-KW"/>
</dbReference>
<reference evidence="7" key="1">
    <citation type="journal article" date="2019" name="Sci. Rep.">
        <title>Draft genome of Tanacetum cinerariifolium, the natural source of mosquito coil.</title>
        <authorList>
            <person name="Yamashiro T."/>
            <person name="Shiraishi A."/>
            <person name="Satake H."/>
            <person name="Nakayama K."/>
        </authorList>
    </citation>
    <scope>NUCLEOTIDE SEQUENCE</scope>
</reference>
<dbReference type="Gene3D" id="3.30.420.10">
    <property type="entry name" value="Ribonuclease H-like superfamily/Ribonuclease H"/>
    <property type="match status" value="1"/>
</dbReference>
<dbReference type="Pfam" id="PF25597">
    <property type="entry name" value="SH3_retrovirus"/>
    <property type="match status" value="1"/>
</dbReference>
<dbReference type="SUPFAM" id="SSF53098">
    <property type="entry name" value="Ribonuclease H-like"/>
    <property type="match status" value="1"/>
</dbReference>
<dbReference type="InterPro" id="IPR054722">
    <property type="entry name" value="PolX-like_BBD"/>
</dbReference>
<dbReference type="InterPro" id="IPR043502">
    <property type="entry name" value="DNA/RNA_pol_sf"/>
</dbReference>
<evidence type="ECO:0000256" key="2">
    <source>
        <dbReference type="ARBA" id="ARBA00022723"/>
    </source>
</evidence>
<dbReference type="GO" id="GO:0015074">
    <property type="term" value="P:DNA integration"/>
    <property type="evidence" value="ECO:0007669"/>
    <property type="project" value="InterPro"/>
</dbReference>
<dbReference type="Pfam" id="PF22936">
    <property type="entry name" value="Pol_BBD"/>
    <property type="match status" value="1"/>
</dbReference>
<name>A0A6L2L0C4_TANCI</name>
<keyword evidence="3" id="KW-0064">Aspartyl protease</keyword>
<dbReference type="PANTHER" id="PTHR42648">
    <property type="entry name" value="TRANSPOSASE, PUTATIVE-RELATED"/>
    <property type="match status" value="1"/>
</dbReference>
<dbReference type="GO" id="GO:0004190">
    <property type="term" value="F:aspartic-type endopeptidase activity"/>
    <property type="evidence" value="ECO:0007669"/>
    <property type="project" value="UniProtKB-KW"/>
</dbReference>
<comment type="caution">
    <text evidence="7">The sequence shown here is derived from an EMBL/GenBank/DDBJ whole genome shotgun (WGS) entry which is preliminary data.</text>
</comment>
<feature type="domain" description="Integrase catalytic" evidence="6">
    <location>
        <begin position="437"/>
        <end position="559"/>
    </location>
</feature>
<dbReference type="Pfam" id="PF00665">
    <property type="entry name" value="rve"/>
    <property type="match status" value="1"/>
</dbReference>
<sequence length="1154" mass="132375">MEVKRFSQDSVIKEISSSYAYRLCTMYLNKANLRKLYDNVPNDTDYDVWLPLESLHEVNDRMKNSLTVIFLIKGLLFLSWNVSEEVETGNKASTFGVQEEGQSSTSLAKRLICLKNSCWRRNACFWMMMLSGFKSIGVGYGTKSLLEQWKETYVNDDYDPYDDGMYEGQDILDNIQSICDNLGIKIRGFCGFRLRPRSRHGYIDHDGCVVGWEAKFAAHANNNHKGEKSVKRQKTSRGSMSAKGSSSKQPAKGPNTTSFEQLHQQDYDAWVEIQEIDEDKGAWWLLGSSGKGVGSGVEVVEWREEWGRWCCEGRTDLVNPFFFDTFWNVHHQSLISYELIAWKVLGCSKHMTRDRSQLTNFVNKFLGTVKLRNDHVAKIIGYGDYQIGNVTILRVYCVEGLGHNLFSVGKFCDSNLEVAFRQHTCFIHNLEGKAKKNPHKPKSEDTNEEKLYLLYMDLCGPMRVASFNGKNYILIIVNDYSRFTWVKCLRSNDEALDFIIKFLKMIQVRLKTLVRQIKTDNGNEFVNLTLHEYYEKVGISHKASVARSLQENGVVKRQNLATACYTQNRSIIRLRHGKTPYELLHNKPPDLSFLYVFGVLCYPTNDSKNLGKLQPKADIGIFIGYAPIKKAFWIYNRRTRRIIKTIRVDFDELAAMASKHSISKPALHEMTSATISLGLVPNPPPLIPFVPPSRTDWDLLFNHYLMNYSLLHLTHVIFNDAEEDNHNLDFSHMNNDPFFGVEKSSTTPTFRDDPLHESLHQDSTSQGSSSNMRQTHTPFESLGRWTKDHPIANIINDPTSSVLTRKQLQTDAIMQEEIHEFQRLQVWELVPCPDKVLLIKLKWIYKVKTNEFDGALKNKARLVTQGFRQCEGIDFEESFAPVSRIEAICIFIENAAHKNMTIFQMDIKTAFLNSELKEEVYVYQPKGFVDQDNPSHMYKLKKALYGLKQAPRAWYDMLSHFLISQHFSKGAMDLTLFTWKVGNNLLLVQIYVDDIIFASTNTAMCNEFANLMTTKFKIDSVDIPLVEKSKLDEDIQGKPVDATLYRGMIGSLMYLTSSRPDLTYAVCLCARYQEKPTEKHLNAVKRIFRYLKGTINMGLWYSKDTGMSLTEYADADHVGCQDTRRSTSGRAQFLGDKLVSWSSKMQKCTAISSK</sequence>
<dbReference type="SUPFAM" id="SSF56672">
    <property type="entry name" value="DNA/RNA polymerases"/>
    <property type="match status" value="1"/>
</dbReference>
<proteinExistence type="predicted"/>
<accession>A0A6L2L0C4</accession>
<dbReference type="InterPro" id="IPR036397">
    <property type="entry name" value="RNaseH_sf"/>
</dbReference>
<keyword evidence="1" id="KW-0645">Protease</keyword>